<dbReference type="InterPro" id="IPR034629">
    <property type="entry name" value="PTCD2"/>
</dbReference>
<dbReference type="Pfam" id="PF23415">
    <property type="entry name" value="MAPB1_N"/>
    <property type="match status" value="1"/>
</dbReference>
<evidence type="ECO:0000256" key="3">
    <source>
        <dbReference type="PROSITE-ProRule" id="PRU00708"/>
    </source>
</evidence>
<dbReference type="Proteomes" id="UP000694621">
    <property type="component" value="Unplaced"/>
</dbReference>
<proteinExistence type="inferred from homology"/>
<feature type="repeat" description="PPR" evidence="3">
    <location>
        <begin position="218"/>
        <end position="252"/>
    </location>
</feature>
<evidence type="ECO:0000259" key="4">
    <source>
        <dbReference type="Pfam" id="PF23415"/>
    </source>
</evidence>
<dbReference type="GO" id="GO:0005739">
    <property type="term" value="C:mitochondrion"/>
    <property type="evidence" value="ECO:0007669"/>
    <property type="project" value="UniProtKB-SubCell"/>
</dbReference>
<dbReference type="GO" id="GO:0050684">
    <property type="term" value="P:regulation of mRNA processing"/>
    <property type="evidence" value="ECO:0007669"/>
    <property type="project" value="InterPro"/>
</dbReference>
<evidence type="ECO:0000256" key="2">
    <source>
        <dbReference type="ARBA" id="ARBA00014675"/>
    </source>
</evidence>
<organism evidence="5 6">
    <name type="scientific">Astyanax mexicanus</name>
    <name type="common">Blind cave fish</name>
    <name type="synonym">Astyanax fasciatus mexicanus</name>
    <dbReference type="NCBI Taxonomy" id="7994"/>
    <lineage>
        <taxon>Eukaryota</taxon>
        <taxon>Metazoa</taxon>
        <taxon>Chordata</taxon>
        <taxon>Craniata</taxon>
        <taxon>Vertebrata</taxon>
        <taxon>Euteleostomi</taxon>
        <taxon>Actinopterygii</taxon>
        <taxon>Neopterygii</taxon>
        <taxon>Teleostei</taxon>
        <taxon>Ostariophysi</taxon>
        <taxon>Characiformes</taxon>
        <taxon>Characoidei</taxon>
        <taxon>Acestrorhamphidae</taxon>
        <taxon>Acestrorhamphinae</taxon>
        <taxon>Astyanax</taxon>
    </lineage>
</organism>
<dbReference type="InterPro" id="IPR056617">
    <property type="entry name" value="MAP1B/S_N"/>
</dbReference>
<dbReference type="Gene3D" id="1.25.40.10">
    <property type="entry name" value="Tetratricopeptide repeat domain"/>
    <property type="match status" value="1"/>
</dbReference>
<dbReference type="GO" id="GO:0007005">
    <property type="term" value="P:mitochondrion organization"/>
    <property type="evidence" value="ECO:0007669"/>
    <property type="project" value="TreeGrafter"/>
</dbReference>
<gene>
    <name evidence="5" type="primary">ptcd2</name>
</gene>
<protein>
    <recommendedName>
        <fullName evidence="2">Pentatricopeptide repeat-containing protein 2, mitochondrial</fullName>
    </recommendedName>
</protein>
<dbReference type="GO" id="GO:0003723">
    <property type="term" value="F:RNA binding"/>
    <property type="evidence" value="ECO:0007669"/>
    <property type="project" value="TreeGrafter"/>
</dbReference>
<feature type="domain" description="Microtubule-associated protein 1B/S N-terminal" evidence="4">
    <location>
        <begin position="43"/>
        <end position="104"/>
    </location>
</feature>
<name>A0A8B9KKI2_ASTMX</name>
<accession>A0A8B9KKI2</accession>
<evidence type="ECO:0000313" key="6">
    <source>
        <dbReference type="Proteomes" id="UP000694621"/>
    </source>
</evidence>
<evidence type="ECO:0000256" key="1">
    <source>
        <dbReference type="ARBA" id="ARBA00008677"/>
    </source>
</evidence>
<dbReference type="PANTHER" id="PTHR14700:SF0">
    <property type="entry name" value="PENTATRICOPEPTIDE REPEAT-CONTAINING PROTEIN 2, MITOCHONDRIAL"/>
    <property type="match status" value="1"/>
</dbReference>
<evidence type="ECO:0000313" key="5">
    <source>
        <dbReference type="Ensembl" id="ENSAMXP00005038104.1"/>
    </source>
</evidence>
<dbReference type="Ensembl" id="ENSAMXT00005041536.1">
    <property type="protein sequence ID" value="ENSAMXP00005038104.1"/>
    <property type="gene ID" value="ENSAMXG00005018084.1"/>
</dbReference>
<reference evidence="5" key="1">
    <citation type="submission" date="2025-08" db="UniProtKB">
        <authorList>
            <consortium name="Ensembl"/>
        </authorList>
    </citation>
    <scope>IDENTIFICATION</scope>
</reference>
<sequence length="440" mass="49805">MATLVASADTAESFCGDSGTRAGSMASPTTASTHHFDDGRFYLLVVVGELVTAEHLKCAIADIEKGIRSWDTNLIDCNLDQELKLFVSRHSARFSADVRAKRHLLSEDLVRLQDFQLKKLYTARHLPGTKSHFFEALNQKMERNELILQEDLKQVLHLCQSPEDMVTVRNAIYRYHEVNPNSTYRFGPLFMRLCYELRMEDVALGTITDQKLKGFFSEKTSFNIMMDMLFTKGSYESALKVMREMKSQGITFSKETFTLVFATCYKLNTPSSYHICLTLMEKGQTKGNPIPTQAYCCAVALALKQNDTKRAQIIYYQILNKNNRLCGNLKVLMLVLAGSIEDAVAYLKKTLSSKSPSFIGKLNISQEVVDVLREKSVGGPWEVEAQEVVMQLQEAGHVIKQSMDEMLCHTPQGKLRPLGFFDEEKKRQRNSLKTSTLLSQ</sequence>
<dbReference type="InterPro" id="IPR011990">
    <property type="entry name" value="TPR-like_helical_dom_sf"/>
</dbReference>
<dbReference type="PROSITE" id="PS51375">
    <property type="entry name" value="PPR"/>
    <property type="match status" value="1"/>
</dbReference>
<dbReference type="AlphaFoldDB" id="A0A8B9KKI2"/>
<dbReference type="Pfam" id="PF13041">
    <property type="entry name" value="PPR_2"/>
    <property type="match status" value="1"/>
</dbReference>
<dbReference type="NCBIfam" id="TIGR00756">
    <property type="entry name" value="PPR"/>
    <property type="match status" value="1"/>
</dbReference>
<dbReference type="InterPro" id="IPR002885">
    <property type="entry name" value="PPR_rpt"/>
</dbReference>
<dbReference type="GO" id="GO:0006397">
    <property type="term" value="P:mRNA processing"/>
    <property type="evidence" value="ECO:0007669"/>
    <property type="project" value="UniProtKB-KW"/>
</dbReference>
<dbReference type="PANTHER" id="PTHR14700">
    <property type="entry name" value="PENTATRICOPEPTIDE REPEAT-CONTAINING PROTEIN 2, MITOCHONDRIAL"/>
    <property type="match status" value="1"/>
</dbReference>
<comment type="similarity">
    <text evidence="1">Belongs to the PTCD2 family.</text>
</comment>